<organism evidence="2 3">
    <name type="scientific">Eragrostis curvula</name>
    <name type="common">weeping love grass</name>
    <dbReference type="NCBI Taxonomy" id="38414"/>
    <lineage>
        <taxon>Eukaryota</taxon>
        <taxon>Viridiplantae</taxon>
        <taxon>Streptophyta</taxon>
        <taxon>Embryophyta</taxon>
        <taxon>Tracheophyta</taxon>
        <taxon>Spermatophyta</taxon>
        <taxon>Magnoliopsida</taxon>
        <taxon>Liliopsida</taxon>
        <taxon>Poales</taxon>
        <taxon>Poaceae</taxon>
        <taxon>PACMAD clade</taxon>
        <taxon>Chloridoideae</taxon>
        <taxon>Eragrostideae</taxon>
        <taxon>Eragrostidinae</taxon>
        <taxon>Eragrostis</taxon>
    </lineage>
</organism>
<protein>
    <submittedName>
        <fullName evidence="2">Uncharacterized protein</fullName>
    </submittedName>
</protein>
<dbReference type="AlphaFoldDB" id="A0A5J9WJW1"/>
<accession>A0A5J9WJW1</accession>
<dbReference type="Proteomes" id="UP000324897">
    <property type="component" value="Chromosome 5"/>
</dbReference>
<feature type="compositionally biased region" description="Basic and acidic residues" evidence="1">
    <location>
        <begin position="1"/>
        <end position="45"/>
    </location>
</feature>
<evidence type="ECO:0000313" key="3">
    <source>
        <dbReference type="Proteomes" id="UP000324897"/>
    </source>
</evidence>
<feature type="region of interest" description="Disordered" evidence="1">
    <location>
        <begin position="1"/>
        <end position="53"/>
    </location>
</feature>
<evidence type="ECO:0000256" key="1">
    <source>
        <dbReference type="SAM" id="MobiDB-lite"/>
    </source>
</evidence>
<keyword evidence="3" id="KW-1185">Reference proteome</keyword>
<comment type="caution">
    <text evidence="2">The sequence shown here is derived from an EMBL/GenBank/DDBJ whole genome shotgun (WGS) entry which is preliminary data.</text>
</comment>
<reference evidence="2 3" key="1">
    <citation type="journal article" date="2019" name="Sci. Rep.">
        <title>A high-quality genome of Eragrostis curvula grass provides insights into Poaceae evolution and supports new strategies to enhance forage quality.</title>
        <authorList>
            <person name="Carballo J."/>
            <person name="Santos B.A.C.M."/>
            <person name="Zappacosta D."/>
            <person name="Garbus I."/>
            <person name="Selva J.P."/>
            <person name="Gallo C.A."/>
            <person name="Diaz A."/>
            <person name="Albertini E."/>
            <person name="Caccamo M."/>
            <person name="Echenique V."/>
        </authorList>
    </citation>
    <scope>NUCLEOTIDE SEQUENCE [LARGE SCALE GENOMIC DNA]</scope>
    <source>
        <strain evidence="3">cv. Victoria</strain>
        <tissue evidence="2">Leaf</tissue>
    </source>
</reference>
<evidence type="ECO:0000313" key="2">
    <source>
        <dbReference type="EMBL" id="TVU48549.1"/>
    </source>
</evidence>
<dbReference type="Gramene" id="TVU48549">
    <property type="protein sequence ID" value="TVU48549"/>
    <property type="gene ID" value="EJB05_08190"/>
</dbReference>
<gene>
    <name evidence="2" type="ORF">EJB05_08190</name>
</gene>
<sequence length="105" mass="11553">MSKEGDGGKKEEGDGKKDGEAKKEDGGDGKKDGDGKKEGGGDKKPAVMPMPLHHLPPQYMNMITADYMNQYRPPPPPPAYPYVPPQYHYVRNMSMEENPNSCAIC</sequence>
<dbReference type="EMBL" id="RWGY01000004">
    <property type="protein sequence ID" value="TVU48549.1"/>
    <property type="molecule type" value="Genomic_DNA"/>
</dbReference>
<proteinExistence type="predicted"/>
<name>A0A5J9WJW1_9POAL</name>